<dbReference type="AlphaFoldDB" id="A0A8J3I860"/>
<protein>
    <submittedName>
        <fullName evidence="1">Uncharacterized protein</fullName>
    </submittedName>
</protein>
<gene>
    <name evidence="1" type="ORF">KSX_71160</name>
</gene>
<dbReference type="Proteomes" id="UP000612362">
    <property type="component" value="Unassembled WGS sequence"/>
</dbReference>
<keyword evidence="2" id="KW-1185">Reference proteome</keyword>
<reference evidence="1" key="1">
    <citation type="submission" date="2020-10" db="EMBL/GenBank/DDBJ databases">
        <title>Taxonomic study of unclassified bacteria belonging to the class Ktedonobacteria.</title>
        <authorList>
            <person name="Yabe S."/>
            <person name="Wang C.M."/>
            <person name="Zheng Y."/>
            <person name="Sakai Y."/>
            <person name="Cavaletti L."/>
            <person name="Monciardini P."/>
            <person name="Donadio S."/>
        </authorList>
    </citation>
    <scope>NUCLEOTIDE SEQUENCE</scope>
    <source>
        <strain evidence="1">SOSP1-1</strain>
    </source>
</reference>
<evidence type="ECO:0000313" key="1">
    <source>
        <dbReference type="EMBL" id="GHO48953.1"/>
    </source>
</evidence>
<proteinExistence type="predicted"/>
<dbReference type="EMBL" id="BNJF01000004">
    <property type="protein sequence ID" value="GHO48953.1"/>
    <property type="molecule type" value="Genomic_DNA"/>
</dbReference>
<name>A0A8J3I860_9CHLR</name>
<sequence>MLPLREKAPVQCADRFHIIKNLIETAQVLLARCQAEILAVRLTHKASLLGPQK</sequence>
<accession>A0A8J3I860</accession>
<evidence type="ECO:0000313" key="2">
    <source>
        <dbReference type="Proteomes" id="UP000612362"/>
    </source>
</evidence>
<comment type="caution">
    <text evidence="1">The sequence shown here is derived from an EMBL/GenBank/DDBJ whole genome shotgun (WGS) entry which is preliminary data.</text>
</comment>
<organism evidence="1 2">
    <name type="scientific">Ktedonospora formicarum</name>
    <dbReference type="NCBI Taxonomy" id="2778364"/>
    <lineage>
        <taxon>Bacteria</taxon>
        <taxon>Bacillati</taxon>
        <taxon>Chloroflexota</taxon>
        <taxon>Ktedonobacteria</taxon>
        <taxon>Ktedonobacterales</taxon>
        <taxon>Ktedonobacteraceae</taxon>
        <taxon>Ktedonospora</taxon>
    </lineage>
</organism>